<reference evidence="1 2" key="1">
    <citation type="submission" date="2019-03" db="EMBL/GenBank/DDBJ databases">
        <title>Single cell metagenomics reveals metabolic interactions within the superorganism composed of flagellate Streblomastix strix and complex community of Bacteroidetes bacteria on its surface.</title>
        <authorList>
            <person name="Treitli S.C."/>
            <person name="Kolisko M."/>
            <person name="Husnik F."/>
            <person name="Keeling P."/>
            <person name="Hampl V."/>
        </authorList>
    </citation>
    <scope>NUCLEOTIDE SEQUENCE [LARGE SCALE GENOMIC DNA]</scope>
    <source>
        <strain evidence="1">ST1C</strain>
    </source>
</reference>
<organism evidence="1 2">
    <name type="scientific">Streblomastix strix</name>
    <dbReference type="NCBI Taxonomy" id="222440"/>
    <lineage>
        <taxon>Eukaryota</taxon>
        <taxon>Metamonada</taxon>
        <taxon>Preaxostyla</taxon>
        <taxon>Oxymonadida</taxon>
        <taxon>Streblomastigidae</taxon>
        <taxon>Streblomastix</taxon>
    </lineage>
</organism>
<protein>
    <submittedName>
        <fullName evidence="1">Uncharacterized protein</fullName>
    </submittedName>
</protein>
<accession>A0A5J4WPF6</accession>
<gene>
    <name evidence="1" type="ORF">EZS28_007761</name>
</gene>
<comment type="caution">
    <text evidence="1">The sequence shown here is derived from an EMBL/GenBank/DDBJ whole genome shotgun (WGS) entry which is preliminary data.</text>
</comment>
<proteinExistence type="predicted"/>
<sequence length="12" mass="1480">KKKMMKKKTLDT</sequence>
<dbReference type="EMBL" id="SNRW01001358">
    <property type="protein sequence ID" value="KAA6396708.1"/>
    <property type="molecule type" value="Genomic_DNA"/>
</dbReference>
<feature type="non-terminal residue" evidence="1">
    <location>
        <position position="1"/>
    </location>
</feature>
<evidence type="ECO:0000313" key="2">
    <source>
        <dbReference type="Proteomes" id="UP000324800"/>
    </source>
</evidence>
<dbReference type="Proteomes" id="UP000324800">
    <property type="component" value="Unassembled WGS sequence"/>
</dbReference>
<name>A0A5J4WPF6_9EUKA</name>
<evidence type="ECO:0000313" key="1">
    <source>
        <dbReference type="EMBL" id="KAA6396708.1"/>
    </source>
</evidence>